<dbReference type="Proteomes" id="UP000325105">
    <property type="component" value="Unassembled WGS sequence"/>
</dbReference>
<evidence type="ECO:0008006" key="3">
    <source>
        <dbReference type="Google" id="ProtNLM"/>
    </source>
</evidence>
<dbReference type="EMBL" id="VNHX01000032">
    <property type="protein sequence ID" value="TYP88207.1"/>
    <property type="molecule type" value="Genomic_DNA"/>
</dbReference>
<evidence type="ECO:0000313" key="2">
    <source>
        <dbReference type="Proteomes" id="UP000325105"/>
    </source>
</evidence>
<sequence>MVLFLSHLQLAKGQMAQPTDPHITLQTPEAITLDAALHTFDIEIGNNSAESFEGEIHLTLPTGLSVLGNERITLRIAPGKKRFVAIRLQSQALSSMRGQQLQIQLTASDGRLLHTRHVNIDVPDKRAVILQDVSDQQYLKHVGDSIAIRVRATNQGTTDEPIKVLFSSPDRVGNTTFQEHPLFLPSGADTLITLRFATEKYMLVRAQYTIRVTGIFQNGDVFGNATILLPNITANRNYQQMFMNDGNLAAYSRNFIDVQIDNMLGEQQTYYLRAEGEYRVAEGRFRYTSYLTQIGNAHRPTLSNTFAEFNKGKNTYTIGNIQESMEAPLYGRGAKFTHQDTSAARFIMVGAVQRSTDLLGYHTPFNPGYTAFAHMVLGEGRAERHRYESQLFYDRNNIDSTKSFLWSNSFDLLKQKYADKMQLRLFAAAGLQQYDGQLAITDSIVPSAALGLRFDQRWAKWTFTSDNFVSTPYYTGNRRGALQFTERVNRSWGKMSAGLGYTFFRYEPSYFSEHFFSYSSQSSRWDLNLYAPINQRINISVMPSYNRDRGSFALPSGLDELATASWRLLSTTSYRSRSLRHTLNWTMEAGIVSIDGHSKDNMAIRTDVNYNYRRAGLYGSFQRGAFQVSDVLAGSLVGRSFGNRLSVGARLNGNLLHEKLYWTVNTAANYNSGYGRGVSGTASFNYRVLKNTIINGLLQYHYNVSQAGNSYQFNNLRIGIRQNLKAQNIDRPRTKTGDLRVRCFYDHNSNGVFDEGDEAADNYSFAVRDVLFVTDQEGWATFKKLPYGRYTVFVPRRGPYLGSTMEVEISRSRTDVHVALRKGGLVRGSIRLDYTPGLSLETDLSLDRYTVIAKDASGTTVEARTDKHGRFELGLPVGTYSFYLDVAKFPQQITIDQEAQTGTVEIGETLNLAPFVLHVKTKKIEVKRFGK</sequence>
<comment type="caution">
    <text evidence="1">The sequence shown here is derived from an EMBL/GenBank/DDBJ whole genome shotgun (WGS) entry which is preliminary data.</text>
</comment>
<keyword evidence="2" id="KW-1185">Reference proteome</keyword>
<dbReference type="SUPFAM" id="SSF117074">
    <property type="entry name" value="Hypothetical protein PA1324"/>
    <property type="match status" value="1"/>
</dbReference>
<dbReference type="OrthoDB" id="908824at2"/>
<proteinExistence type="predicted"/>
<name>A0A5S5CWQ8_9SPHI</name>
<gene>
    <name evidence="1" type="ORF">BC792_13223</name>
</gene>
<dbReference type="AlphaFoldDB" id="A0A5S5CWQ8"/>
<accession>A0A5S5CWQ8</accession>
<reference evidence="1 2" key="1">
    <citation type="submission" date="2019-07" db="EMBL/GenBank/DDBJ databases">
        <title>Genomic Encyclopedia of Archaeal and Bacterial Type Strains, Phase II (KMG-II): from individual species to whole genera.</title>
        <authorList>
            <person name="Goeker M."/>
        </authorList>
    </citation>
    <scope>NUCLEOTIDE SEQUENCE [LARGE SCALE GENOMIC DNA]</scope>
    <source>
        <strain evidence="1 2">DSM 18850</strain>
    </source>
</reference>
<organism evidence="1 2">
    <name type="scientific">Sphingobacterium allocomposti</name>
    <dbReference type="NCBI Taxonomy" id="415956"/>
    <lineage>
        <taxon>Bacteria</taxon>
        <taxon>Pseudomonadati</taxon>
        <taxon>Bacteroidota</taxon>
        <taxon>Sphingobacteriia</taxon>
        <taxon>Sphingobacteriales</taxon>
        <taxon>Sphingobacteriaceae</taxon>
        <taxon>Sphingobacterium</taxon>
    </lineage>
</organism>
<evidence type="ECO:0000313" key="1">
    <source>
        <dbReference type="EMBL" id="TYP88207.1"/>
    </source>
</evidence>
<dbReference type="RefSeq" id="WP_148910279.1">
    <property type="nucleotide sequence ID" value="NZ_VNHX01000032.1"/>
</dbReference>
<protein>
    <recommendedName>
        <fullName evidence="3">SdrD B-like protein</fullName>
    </recommendedName>
</protein>